<comment type="caution">
    <text evidence="1">The sequence shown here is derived from an EMBL/GenBank/DDBJ whole genome shotgun (WGS) entry which is preliminary data.</text>
</comment>
<organism evidence="1 2">
    <name type="scientific">Vaccinium darrowii</name>
    <dbReference type="NCBI Taxonomy" id="229202"/>
    <lineage>
        <taxon>Eukaryota</taxon>
        <taxon>Viridiplantae</taxon>
        <taxon>Streptophyta</taxon>
        <taxon>Embryophyta</taxon>
        <taxon>Tracheophyta</taxon>
        <taxon>Spermatophyta</taxon>
        <taxon>Magnoliopsida</taxon>
        <taxon>eudicotyledons</taxon>
        <taxon>Gunneridae</taxon>
        <taxon>Pentapetalae</taxon>
        <taxon>asterids</taxon>
        <taxon>Ericales</taxon>
        <taxon>Ericaceae</taxon>
        <taxon>Vaccinioideae</taxon>
        <taxon>Vaccinieae</taxon>
        <taxon>Vaccinium</taxon>
    </lineage>
</organism>
<protein>
    <submittedName>
        <fullName evidence="1">Uncharacterized protein</fullName>
    </submittedName>
</protein>
<evidence type="ECO:0000313" key="1">
    <source>
        <dbReference type="EMBL" id="KAH7866136.1"/>
    </source>
</evidence>
<gene>
    <name evidence="1" type="ORF">Vadar_016077</name>
</gene>
<dbReference type="EMBL" id="CM037159">
    <property type="protein sequence ID" value="KAH7866136.1"/>
    <property type="molecule type" value="Genomic_DNA"/>
</dbReference>
<sequence length="202" mass="22959">MSPNLFSSRLSILSPLTSSHRLTTTTATPPFHTFYAKTKNRVSRLDAVKKSLNMDSVIRVDPVGTSGGLALFWKGYPFTWRNNRSGVEYVQERLDRVLVSPSWHRLYSQASVTHIESVGSDHNAIRLSLQTTPAHSRVPFRFDAHWVDDDEAEQDFNSGIPYEEQQKSHRQQTSSPVKPRSSLVFSRSFSVIRKSVIPQNRS</sequence>
<keyword evidence="2" id="KW-1185">Reference proteome</keyword>
<reference evidence="1 2" key="1">
    <citation type="journal article" date="2021" name="Hortic Res">
        <title>High-quality reference genome and annotation aids understanding of berry development for evergreen blueberry (Vaccinium darrowii).</title>
        <authorList>
            <person name="Yu J."/>
            <person name="Hulse-Kemp A.M."/>
            <person name="Babiker E."/>
            <person name="Staton M."/>
        </authorList>
    </citation>
    <scope>NUCLEOTIDE SEQUENCE [LARGE SCALE GENOMIC DNA]</scope>
    <source>
        <strain evidence="2">cv. NJ 8807/NJ 8810</strain>
        <tissue evidence="1">Young leaf</tissue>
    </source>
</reference>
<evidence type="ECO:0000313" key="2">
    <source>
        <dbReference type="Proteomes" id="UP000828048"/>
    </source>
</evidence>
<name>A0ACB7ZKH4_9ERIC</name>
<dbReference type="Proteomes" id="UP000828048">
    <property type="component" value="Chromosome 9"/>
</dbReference>
<proteinExistence type="predicted"/>
<accession>A0ACB7ZKH4</accession>